<dbReference type="SFLD" id="SFLDG01082">
    <property type="entry name" value="B12-binding_domain_containing"/>
    <property type="match status" value="1"/>
</dbReference>
<dbReference type="Gene3D" id="3.20.20.70">
    <property type="entry name" value="Aldolase class I"/>
    <property type="match status" value="1"/>
</dbReference>
<dbReference type="EC" id="1.3.98.3" evidence="14"/>
<feature type="binding site" evidence="16">
    <location>
        <position position="66"/>
    </location>
    <ligand>
        <name>[4Fe-4S] cluster</name>
        <dbReference type="ChEBI" id="CHEBI:49883"/>
        <note>4Fe-4S-S-AdoMet</note>
    </ligand>
</feature>
<dbReference type="SFLD" id="SFLDG01065">
    <property type="entry name" value="anaerobic_coproporphyrinogen-I"/>
    <property type="match status" value="1"/>
</dbReference>
<dbReference type="SUPFAM" id="SSF102114">
    <property type="entry name" value="Radical SAM enzymes"/>
    <property type="match status" value="1"/>
</dbReference>
<dbReference type="PANTHER" id="PTHR13932:SF6">
    <property type="entry name" value="OXYGEN-INDEPENDENT COPROPORPHYRINOGEN III OXIDASE"/>
    <property type="match status" value="1"/>
</dbReference>
<dbReference type="GO" id="GO:0006782">
    <property type="term" value="P:protoporphyrinogen IX biosynthetic process"/>
    <property type="evidence" value="ECO:0007669"/>
    <property type="project" value="TreeGrafter"/>
</dbReference>
<keyword evidence="12 14" id="KW-0627">Porphyrin biosynthesis</keyword>
<dbReference type="GO" id="GO:0004109">
    <property type="term" value="F:coproporphyrinogen oxidase activity"/>
    <property type="evidence" value="ECO:0007669"/>
    <property type="project" value="InterPro"/>
</dbReference>
<evidence type="ECO:0000259" key="17">
    <source>
        <dbReference type="PROSITE" id="PS51918"/>
    </source>
</evidence>
<evidence type="ECO:0000256" key="10">
    <source>
        <dbReference type="ARBA" id="ARBA00023004"/>
    </source>
</evidence>
<keyword evidence="11 14" id="KW-0411">Iron-sulfur</keyword>
<dbReference type="PIRSF" id="PIRSF000167">
    <property type="entry name" value="HemN"/>
    <property type="match status" value="1"/>
</dbReference>
<evidence type="ECO:0000256" key="1">
    <source>
        <dbReference type="ARBA" id="ARBA00004496"/>
    </source>
</evidence>
<accession>A0A9X1HK36</accession>
<dbReference type="InterPro" id="IPR034505">
    <property type="entry name" value="Coproporphyrinogen-III_oxidase"/>
</dbReference>
<comment type="subunit">
    <text evidence="4">Monomer.</text>
</comment>
<evidence type="ECO:0000256" key="12">
    <source>
        <dbReference type="ARBA" id="ARBA00023244"/>
    </source>
</evidence>
<evidence type="ECO:0000256" key="11">
    <source>
        <dbReference type="ARBA" id="ARBA00023014"/>
    </source>
</evidence>
<dbReference type="GO" id="GO:0005737">
    <property type="term" value="C:cytoplasm"/>
    <property type="evidence" value="ECO:0007669"/>
    <property type="project" value="UniProtKB-SubCell"/>
</dbReference>
<name>A0A9X1HK36_9BACT</name>
<feature type="binding site" evidence="15">
    <location>
        <begin position="111"/>
        <end position="112"/>
    </location>
    <ligand>
        <name>S-adenosyl-L-methionine</name>
        <dbReference type="ChEBI" id="CHEBI:59789"/>
        <label>2</label>
    </ligand>
</feature>
<evidence type="ECO:0000256" key="3">
    <source>
        <dbReference type="ARBA" id="ARBA00005493"/>
    </source>
</evidence>
<comment type="pathway">
    <text evidence="2 14">Porphyrin-containing compound metabolism; protoporphyrin-IX biosynthesis; protoporphyrinogen-IX from coproporphyrinogen-III (AdoMet route): step 1/1.</text>
</comment>
<evidence type="ECO:0000256" key="5">
    <source>
        <dbReference type="ARBA" id="ARBA00022485"/>
    </source>
</evidence>
<evidence type="ECO:0000256" key="9">
    <source>
        <dbReference type="ARBA" id="ARBA00023002"/>
    </source>
</evidence>
<sequence>MLHLIRKYNKAVPRYTSYPTVPQWKEPQMDLERWKVLLKKSFEKTKSGGISVYIHLPFCEQLCTYCACNKRITKNHSVEEGYLKSVLKELELYIEVFGEKPVIRELHLGGGTPTFFHPENLRFLITEIRKKSVVHDQAEMSFEGHPNNTSREHLETLYELGFRRVSFGIQDLNEVVQRAINRIQPFENILNVTRWAREIGYESVNYDFVYGLPFQNTKNLALTLQTALKLRPDRIAFYSYAHVPWTSAGQRAYDENDLPGDLEKANMYLMGRRMFKDRGYIDIGMDHFALPSDSLTKALNEGLLHRNFMGYTVAPSELLIGLGCSSISDALTAYSQNEKKVEDYERVVNEGNLPVSKGHFLTVAELATRRQILKIACERTLTWSSVSEKQRAQLEEMAEDGIIVLSDNSLKVTDAGLLFLRNVCSVFDKHLNDRQNERTYSKAV</sequence>
<keyword evidence="6 14" id="KW-0963">Cytoplasm</keyword>
<evidence type="ECO:0000256" key="13">
    <source>
        <dbReference type="ARBA" id="ARBA00048321"/>
    </source>
</evidence>
<dbReference type="InterPro" id="IPR058240">
    <property type="entry name" value="rSAM_sf"/>
</dbReference>
<evidence type="ECO:0000256" key="14">
    <source>
        <dbReference type="PIRNR" id="PIRNR000167"/>
    </source>
</evidence>
<keyword evidence="9 14" id="KW-0560">Oxidoreductase</keyword>
<feature type="binding site" evidence="16">
    <location>
        <position position="59"/>
    </location>
    <ligand>
        <name>[4Fe-4S] cluster</name>
        <dbReference type="ChEBI" id="CHEBI:49883"/>
        <note>4Fe-4S-S-AdoMet</note>
    </ligand>
</feature>
<keyword evidence="10 14" id="KW-0408">Iron</keyword>
<keyword evidence="5 14" id="KW-0004">4Fe-4S</keyword>
<dbReference type="GO" id="GO:0046872">
    <property type="term" value="F:metal ion binding"/>
    <property type="evidence" value="ECO:0007669"/>
    <property type="project" value="UniProtKB-KW"/>
</dbReference>
<dbReference type="Pfam" id="PF04055">
    <property type="entry name" value="Radical_SAM"/>
    <property type="match status" value="1"/>
</dbReference>
<evidence type="ECO:0000313" key="18">
    <source>
        <dbReference type="EMBL" id="MCA6073251.1"/>
    </source>
</evidence>
<feature type="binding site" evidence="15">
    <location>
        <position position="207"/>
    </location>
    <ligand>
        <name>S-adenosyl-L-methionine</name>
        <dbReference type="ChEBI" id="CHEBI:59789"/>
        <label>2</label>
    </ligand>
</feature>
<evidence type="ECO:0000313" key="19">
    <source>
        <dbReference type="Proteomes" id="UP001139409"/>
    </source>
</evidence>
<dbReference type="Gene3D" id="1.10.10.920">
    <property type="match status" value="1"/>
</dbReference>
<feature type="binding site" evidence="15">
    <location>
        <position position="182"/>
    </location>
    <ligand>
        <name>S-adenosyl-L-methionine</name>
        <dbReference type="ChEBI" id="CHEBI:59789"/>
        <label>2</label>
    </ligand>
</feature>
<dbReference type="Proteomes" id="UP001139409">
    <property type="component" value="Unassembled WGS sequence"/>
</dbReference>
<dbReference type="EMBL" id="JAIXNE010000001">
    <property type="protein sequence ID" value="MCA6073251.1"/>
    <property type="molecule type" value="Genomic_DNA"/>
</dbReference>
<dbReference type="RefSeq" id="WP_225696370.1">
    <property type="nucleotide sequence ID" value="NZ_JAIXNE010000001.1"/>
</dbReference>
<dbReference type="GO" id="GO:0051989">
    <property type="term" value="F:coproporphyrinogen dehydrogenase activity"/>
    <property type="evidence" value="ECO:0007669"/>
    <property type="project" value="UniProtKB-EC"/>
</dbReference>
<dbReference type="SMART" id="SM00729">
    <property type="entry name" value="Elp3"/>
    <property type="match status" value="1"/>
</dbReference>
<protein>
    <recommendedName>
        <fullName evidence="14">Coproporphyrinogen-III oxidase</fullName>
        <ecNumber evidence="14">1.3.98.3</ecNumber>
    </recommendedName>
</protein>
<feature type="domain" description="Radical SAM core" evidence="17">
    <location>
        <begin position="44"/>
        <end position="282"/>
    </location>
</feature>
<keyword evidence="8 14" id="KW-0479">Metal-binding</keyword>
<comment type="cofactor">
    <cofactor evidence="14 16">
        <name>[4Fe-4S] cluster</name>
        <dbReference type="ChEBI" id="CHEBI:49883"/>
    </cofactor>
    <text evidence="14 16">Binds 1 [4Fe-4S] cluster. The cluster is coordinated with 3 cysteines and an exchangeable S-adenosyl-L-methionine.</text>
</comment>
<gene>
    <name evidence="18" type="primary">hemN</name>
    <name evidence="18" type="ORF">LDX50_00135</name>
</gene>
<feature type="binding site" evidence="15">
    <location>
        <position position="327"/>
    </location>
    <ligand>
        <name>S-adenosyl-L-methionine</name>
        <dbReference type="ChEBI" id="CHEBI:59789"/>
        <label>1</label>
    </ligand>
</feature>
<evidence type="ECO:0000256" key="15">
    <source>
        <dbReference type="PIRSR" id="PIRSR000167-1"/>
    </source>
</evidence>
<reference evidence="18" key="1">
    <citation type="submission" date="2021-09" db="EMBL/GenBank/DDBJ databases">
        <title>Fulvivirga sp. isolated from coastal sediment.</title>
        <authorList>
            <person name="Yu H."/>
        </authorList>
    </citation>
    <scope>NUCLEOTIDE SEQUENCE</scope>
    <source>
        <strain evidence="18">1062</strain>
    </source>
</reference>
<comment type="subcellular location">
    <subcellularLocation>
        <location evidence="1 14">Cytoplasm</location>
    </subcellularLocation>
</comment>
<evidence type="ECO:0000256" key="2">
    <source>
        <dbReference type="ARBA" id="ARBA00004785"/>
    </source>
</evidence>
<dbReference type="InterPro" id="IPR007197">
    <property type="entry name" value="rSAM"/>
</dbReference>
<evidence type="ECO:0000256" key="8">
    <source>
        <dbReference type="ARBA" id="ARBA00022723"/>
    </source>
</evidence>
<feature type="binding site" evidence="15">
    <location>
        <position position="170"/>
    </location>
    <ligand>
        <name>S-adenosyl-L-methionine</name>
        <dbReference type="ChEBI" id="CHEBI:59789"/>
        <label>2</label>
    </ligand>
</feature>
<proteinExistence type="inferred from homology"/>
<evidence type="ECO:0000256" key="6">
    <source>
        <dbReference type="ARBA" id="ARBA00022490"/>
    </source>
</evidence>
<evidence type="ECO:0000256" key="16">
    <source>
        <dbReference type="PIRSR" id="PIRSR000167-2"/>
    </source>
</evidence>
<evidence type="ECO:0000256" key="7">
    <source>
        <dbReference type="ARBA" id="ARBA00022691"/>
    </source>
</evidence>
<dbReference type="PANTHER" id="PTHR13932">
    <property type="entry name" value="COPROPORPHYRINIGEN III OXIDASE"/>
    <property type="match status" value="1"/>
</dbReference>
<dbReference type="AlphaFoldDB" id="A0A9X1HK36"/>
<dbReference type="SFLD" id="SFLDS00029">
    <property type="entry name" value="Radical_SAM"/>
    <property type="match status" value="1"/>
</dbReference>
<feature type="binding site" evidence="15">
    <location>
        <position position="143"/>
    </location>
    <ligand>
        <name>S-adenosyl-L-methionine</name>
        <dbReference type="ChEBI" id="CHEBI:59789"/>
        <label>1</label>
    </ligand>
</feature>
<dbReference type="InterPro" id="IPR013785">
    <property type="entry name" value="Aldolase_TIM"/>
</dbReference>
<dbReference type="GO" id="GO:0051539">
    <property type="term" value="F:4 iron, 4 sulfur cluster binding"/>
    <property type="evidence" value="ECO:0007669"/>
    <property type="project" value="UniProtKB-KW"/>
</dbReference>
<feature type="binding site" evidence="15">
    <location>
        <begin position="65"/>
        <end position="67"/>
    </location>
    <ligand>
        <name>S-adenosyl-L-methionine</name>
        <dbReference type="ChEBI" id="CHEBI:59789"/>
        <label>2</label>
    </ligand>
</feature>
<comment type="similarity">
    <text evidence="3 14">Belongs to the anaerobic coproporphyrinogen-III oxidase family.</text>
</comment>
<feature type="binding site" evidence="15">
    <location>
        <position position="110"/>
    </location>
    <ligand>
        <name>S-adenosyl-L-methionine</name>
        <dbReference type="ChEBI" id="CHEBI:59789"/>
        <label>1</label>
    </ligand>
</feature>
<keyword evidence="7 14" id="KW-0949">S-adenosyl-L-methionine</keyword>
<dbReference type="CDD" id="cd01335">
    <property type="entry name" value="Radical_SAM"/>
    <property type="match status" value="1"/>
</dbReference>
<dbReference type="InterPro" id="IPR006638">
    <property type="entry name" value="Elp3/MiaA/NifB-like_rSAM"/>
</dbReference>
<evidence type="ECO:0000256" key="4">
    <source>
        <dbReference type="ARBA" id="ARBA00011245"/>
    </source>
</evidence>
<dbReference type="PROSITE" id="PS51918">
    <property type="entry name" value="RADICAL_SAM"/>
    <property type="match status" value="1"/>
</dbReference>
<dbReference type="NCBIfam" id="TIGR00538">
    <property type="entry name" value="hemN"/>
    <property type="match status" value="1"/>
</dbReference>
<dbReference type="InterPro" id="IPR004558">
    <property type="entry name" value="Coprogen_oxidase_HemN"/>
</dbReference>
<feature type="binding site" evidence="15">
    <location>
        <position position="241"/>
    </location>
    <ligand>
        <name>S-adenosyl-L-methionine</name>
        <dbReference type="ChEBI" id="CHEBI:59789"/>
        <label>2</label>
    </ligand>
</feature>
<feature type="binding site" evidence="16">
    <location>
        <position position="63"/>
    </location>
    <ligand>
        <name>[4Fe-4S] cluster</name>
        <dbReference type="ChEBI" id="CHEBI:49883"/>
        <note>4Fe-4S-S-AdoMet</note>
    </ligand>
</feature>
<feature type="binding site" evidence="15">
    <location>
        <position position="53"/>
    </location>
    <ligand>
        <name>S-adenosyl-L-methionine</name>
        <dbReference type="ChEBI" id="CHEBI:59789"/>
        <label>1</label>
    </ligand>
</feature>
<keyword evidence="19" id="KW-1185">Reference proteome</keyword>
<comment type="catalytic activity">
    <reaction evidence="13 14">
        <text>coproporphyrinogen III + 2 S-adenosyl-L-methionine = protoporphyrinogen IX + 2 5'-deoxyadenosine + 2 L-methionine + 2 CO2</text>
        <dbReference type="Rhea" id="RHEA:15425"/>
        <dbReference type="ChEBI" id="CHEBI:16526"/>
        <dbReference type="ChEBI" id="CHEBI:17319"/>
        <dbReference type="ChEBI" id="CHEBI:57307"/>
        <dbReference type="ChEBI" id="CHEBI:57309"/>
        <dbReference type="ChEBI" id="CHEBI:57844"/>
        <dbReference type="ChEBI" id="CHEBI:59789"/>
        <dbReference type="EC" id="1.3.98.3"/>
    </reaction>
</comment>
<comment type="caution">
    <text evidence="18">The sequence shown here is derived from an EMBL/GenBank/DDBJ whole genome shotgun (WGS) entry which is preliminary data.</text>
</comment>
<organism evidence="18 19">
    <name type="scientific">Fulvivirga sedimenti</name>
    <dbReference type="NCBI Taxonomy" id="2879465"/>
    <lineage>
        <taxon>Bacteria</taxon>
        <taxon>Pseudomonadati</taxon>
        <taxon>Bacteroidota</taxon>
        <taxon>Cytophagia</taxon>
        <taxon>Cytophagales</taxon>
        <taxon>Fulvivirgaceae</taxon>
        <taxon>Fulvivirga</taxon>
    </lineage>
</organism>